<sequence>MVAPSVEFEGSRPQVRLLCVGTSPAARGRVPASAGPAGARGNRAGPTQRLCKS</sequence>
<name>A0A9D4E2N7_DREPO</name>
<keyword evidence="3" id="KW-1185">Reference proteome</keyword>
<comment type="caution">
    <text evidence="2">The sequence shown here is derived from an EMBL/GenBank/DDBJ whole genome shotgun (WGS) entry which is preliminary data.</text>
</comment>
<feature type="region of interest" description="Disordered" evidence="1">
    <location>
        <begin position="26"/>
        <end position="53"/>
    </location>
</feature>
<dbReference type="EMBL" id="JAIWYP010000009">
    <property type="protein sequence ID" value="KAH3772677.1"/>
    <property type="molecule type" value="Genomic_DNA"/>
</dbReference>
<reference evidence="2" key="2">
    <citation type="submission" date="2020-11" db="EMBL/GenBank/DDBJ databases">
        <authorList>
            <person name="McCartney M.A."/>
            <person name="Auch B."/>
            <person name="Kono T."/>
            <person name="Mallez S."/>
            <person name="Becker A."/>
            <person name="Gohl D.M."/>
            <person name="Silverstein K.A.T."/>
            <person name="Koren S."/>
            <person name="Bechman K.B."/>
            <person name="Herman A."/>
            <person name="Abrahante J.E."/>
            <person name="Garbe J."/>
        </authorList>
    </citation>
    <scope>NUCLEOTIDE SEQUENCE</scope>
    <source>
        <strain evidence="2">Duluth1</strain>
        <tissue evidence="2">Whole animal</tissue>
    </source>
</reference>
<accession>A0A9D4E2N7</accession>
<dbReference type="AlphaFoldDB" id="A0A9D4E2N7"/>
<gene>
    <name evidence="2" type="ORF">DPMN_174019</name>
</gene>
<protein>
    <submittedName>
        <fullName evidence="2">Uncharacterized protein</fullName>
    </submittedName>
</protein>
<feature type="compositionally biased region" description="Low complexity" evidence="1">
    <location>
        <begin position="26"/>
        <end position="46"/>
    </location>
</feature>
<proteinExistence type="predicted"/>
<evidence type="ECO:0000313" key="2">
    <source>
        <dbReference type="EMBL" id="KAH3772677.1"/>
    </source>
</evidence>
<organism evidence="2 3">
    <name type="scientific">Dreissena polymorpha</name>
    <name type="common">Zebra mussel</name>
    <name type="synonym">Mytilus polymorpha</name>
    <dbReference type="NCBI Taxonomy" id="45954"/>
    <lineage>
        <taxon>Eukaryota</taxon>
        <taxon>Metazoa</taxon>
        <taxon>Spiralia</taxon>
        <taxon>Lophotrochozoa</taxon>
        <taxon>Mollusca</taxon>
        <taxon>Bivalvia</taxon>
        <taxon>Autobranchia</taxon>
        <taxon>Heteroconchia</taxon>
        <taxon>Euheterodonta</taxon>
        <taxon>Imparidentia</taxon>
        <taxon>Neoheterodontei</taxon>
        <taxon>Myida</taxon>
        <taxon>Dreissenoidea</taxon>
        <taxon>Dreissenidae</taxon>
        <taxon>Dreissena</taxon>
    </lineage>
</organism>
<dbReference type="Proteomes" id="UP000828390">
    <property type="component" value="Unassembled WGS sequence"/>
</dbReference>
<evidence type="ECO:0000256" key="1">
    <source>
        <dbReference type="SAM" id="MobiDB-lite"/>
    </source>
</evidence>
<evidence type="ECO:0000313" key="3">
    <source>
        <dbReference type="Proteomes" id="UP000828390"/>
    </source>
</evidence>
<reference evidence="2" key="1">
    <citation type="journal article" date="2019" name="bioRxiv">
        <title>The Genome of the Zebra Mussel, Dreissena polymorpha: A Resource for Invasive Species Research.</title>
        <authorList>
            <person name="McCartney M.A."/>
            <person name="Auch B."/>
            <person name="Kono T."/>
            <person name="Mallez S."/>
            <person name="Zhang Y."/>
            <person name="Obille A."/>
            <person name="Becker A."/>
            <person name="Abrahante J.E."/>
            <person name="Garbe J."/>
            <person name="Badalamenti J.P."/>
            <person name="Herman A."/>
            <person name="Mangelson H."/>
            <person name="Liachko I."/>
            <person name="Sullivan S."/>
            <person name="Sone E.D."/>
            <person name="Koren S."/>
            <person name="Silverstein K.A.T."/>
            <person name="Beckman K.B."/>
            <person name="Gohl D.M."/>
        </authorList>
    </citation>
    <scope>NUCLEOTIDE SEQUENCE</scope>
    <source>
        <strain evidence="2">Duluth1</strain>
        <tissue evidence="2">Whole animal</tissue>
    </source>
</reference>